<dbReference type="RefSeq" id="WP_209810264.1">
    <property type="nucleotide sequence ID" value="NZ_JAGGKT010000005.1"/>
</dbReference>
<feature type="chain" id="PRO_5045875069" description="Copper amine oxidase-like N-terminal domain-containing protein" evidence="1">
    <location>
        <begin position="24"/>
        <end position="354"/>
    </location>
</feature>
<evidence type="ECO:0000259" key="2">
    <source>
        <dbReference type="Pfam" id="PF07833"/>
    </source>
</evidence>
<protein>
    <recommendedName>
        <fullName evidence="6">Copper amine oxidase-like N-terminal domain-containing protein</fullName>
    </recommendedName>
</protein>
<dbReference type="InterPro" id="IPR025748">
    <property type="entry name" value="PrcB_C_dom"/>
</dbReference>
<sequence length="354" mass="39538">MFKKSLVVGTLLGSLGMAGIGSAVTNWTSIDVRVDQINFSYNGEQLNTGMRPYEFDNGREYVPLSFNYKGTTYVPLRYVGHAVGKEIKWDAATNTVHIQDRADQAKALDYTVLAHTNAPVDAVLEDLKNMPEQNLPKEIKEWFFANRTKETQQVKTASGKTYILLSRGESPNPGHGISLESVTEDDKEIVVSALFTEPGPDELVAQVISHPAMLIQLDGETDKKVRFEIATPDETQTPPVAKALGTRYVSSIGYILDFPAHIAKKLKAVTDKNRTEFQYLSENPEYHNQALFSIVVLDEAEWVDGTTLKKITVKNGKVFAYTTPLDMILEGAERKEFEEMSRVVPEIIKTFTLK</sequence>
<dbReference type="InterPro" id="IPR012854">
    <property type="entry name" value="Cu_amine_oxidase-like_N"/>
</dbReference>
<dbReference type="Proteomes" id="UP001519343">
    <property type="component" value="Unassembled WGS sequence"/>
</dbReference>
<dbReference type="Pfam" id="PF14343">
    <property type="entry name" value="PrcB_C"/>
    <property type="match status" value="1"/>
</dbReference>
<gene>
    <name evidence="4" type="ORF">J2Z37_002209</name>
</gene>
<feature type="signal peptide" evidence="1">
    <location>
        <begin position="1"/>
        <end position="23"/>
    </location>
</feature>
<feature type="domain" description="Copper amine oxidase-like N-terminal" evidence="2">
    <location>
        <begin position="67"/>
        <end position="104"/>
    </location>
</feature>
<organism evidence="4 5">
    <name type="scientific">Ammoniphilus resinae</name>
    <dbReference type="NCBI Taxonomy" id="861532"/>
    <lineage>
        <taxon>Bacteria</taxon>
        <taxon>Bacillati</taxon>
        <taxon>Bacillota</taxon>
        <taxon>Bacilli</taxon>
        <taxon>Bacillales</taxon>
        <taxon>Paenibacillaceae</taxon>
        <taxon>Aneurinibacillus group</taxon>
        <taxon>Ammoniphilus</taxon>
    </lineage>
</organism>
<accession>A0ABS4GPK7</accession>
<name>A0ABS4GPK7_9BACL</name>
<dbReference type="Pfam" id="PF07833">
    <property type="entry name" value="Cu_amine_oxidN1"/>
    <property type="match status" value="1"/>
</dbReference>
<evidence type="ECO:0000256" key="1">
    <source>
        <dbReference type="SAM" id="SignalP"/>
    </source>
</evidence>
<proteinExistence type="predicted"/>
<comment type="caution">
    <text evidence="4">The sequence shown here is derived from an EMBL/GenBank/DDBJ whole genome shotgun (WGS) entry which is preliminary data.</text>
</comment>
<evidence type="ECO:0000313" key="4">
    <source>
        <dbReference type="EMBL" id="MBP1932208.1"/>
    </source>
</evidence>
<dbReference type="EMBL" id="JAGGKT010000005">
    <property type="protein sequence ID" value="MBP1932208.1"/>
    <property type="molecule type" value="Genomic_DNA"/>
</dbReference>
<evidence type="ECO:0000259" key="3">
    <source>
        <dbReference type="Pfam" id="PF14343"/>
    </source>
</evidence>
<evidence type="ECO:0000313" key="5">
    <source>
        <dbReference type="Proteomes" id="UP001519343"/>
    </source>
</evidence>
<reference evidence="4 5" key="1">
    <citation type="submission" date="2021-03" db="EMBL/GenBank/DDBJ databases">
        <title>Genomic Encyclopedia of Type Strains, Phase IV (KMG-IV): sequencing the most valuable type-strain genomes for metagenomic binning, comparative biology and taxonomic classification.</title>
        <authorList>
            <person name="Goeker M."/>
        </authorList>
    </citation>
    <scope>NUCLEOTIDE SEQUENCE [LARGE SCALE GENOMIC DNA]</scope>
    <source>
        <strain evidence="4 5">DSM 24738</strain>
    </source>
</reference>
<keyword evidence="5" id="KW-1185">Reference proteome</keyword>
<keyword evidence="1" id="KW-0732">Signal</keyword>
<feature type="domain" description="PrcB C-terminal" evidence="3">
    <location>
        <begin position="161"/>
        <end position="217"/>
    </location>
</feature>
<evidence type="ECO:0008006" key="6">
    <source>
        <dbReference type="Google" id="ProtNLM"/>
    </source>
</evidence>